<dbReference type="EC" id="4.2.1.47" evidence="3"/>
<dbReference type="FunFam" id="3.40.50.720:FF:000102">
    <property type="entry name" value="GDP-mannose 4,6-dehydratase"/>
    <property type="match status" value="1"/>
</dbReference>
<protein>
    <recommendedName>
        <fullName evidence="3">GDP-mannose 4,6-dehydratase</fullName>
        <ecNumber evidence="3">4.2.1.47</ecNumber>
    </recommendedName>
</protein>
<dbReference type="Gene3D" id="3.90.25.10">
    <property type="entry name" value="UDP-galactose 4-epimerase, domain 1"/>
    <property type="match status" value="1"/>
</dbReference>
<dbReference type="GO" id="GO:0008446">
    <property type="term" value="F:GDP-mannose 4,6-dehydratase activity"/>
    <property type="evidence" value="ECO:0007669"/>
    <property type="project" value="UniProtKB-EC"/>
</dbReference>
<sequence>MKRALITGITGQDGSYLAEFLLSKGYEVHGIIRRASSFNTGRIDHIYEDPQHAGKRLFLHYGDLTDSSQIDNLIYNIAPDEVYNLAAQSHVRVSFDMPEYTGDASGLGTTRLLEAIRRSGGKARFYQASSSEMFGATPPPQNELTPFQPRSPYAAAKLYSYWMTVNYRDGYDIFACNGILFNHESPRRGETFVTRKITRAVAAILAGKQERLFLGNLDAKRDWGFAPEYVECQWLMLQQDRPDDYAVGTGQSHTVREFLEAAFGAVGIELEWKGEGVSEKGYVKTSELPVGVKAEFKAGDLLVEIDSRYYRPTEVDALEADCTKVKKALGWSPKVTFKELVTIMVDSDMAHLGLEPTGAGTDILKAKGILWTKNMLTVR</sequence>
<name>A0A3B0QNR2_9ZZZZ</name>
<organism evidence="7">
    <name type="scientific">hydrothermal vent metagenome</name>
    <dbReference type="NCBI Taxonomy" id="652676"/>
    <lineage>
        <taxon>unclassified sequences</taxon>
        <taxon>metagenomes</taxon>
        <taxon>ecological metagenomes</taxon>
    </lineage>
</organism>
<comment type="cofactor">
    <cofactor evidence="1">
        <name>NADP(+)</name>
        <dbReference type="ChEBI" id="CHEBI:58349"/>
    </cofactor>
</comment>
<dbReference type="GO" id="GO:0042351">
    <property type="term" value="P:'de novo' GDP-L-fucose biosynthetic process"/>
    <property type="evidence" value="ECO:0007669"/>
    <property type="project" value="TreeGrafter"/>
</dbReference>
<dbReference type="Pfam" id="PF16363">
    <property type="entry name" value="GDP_Man_Dehyd"/>
    <property type="match status" value="1"/>
</dbReference>
<dbReference type="CDD" id="cd05260">
    <property type="entry name" value="GDP_MD_SDR_e"/>
    <property type="match status" value="1"/>
</dbReference>
<gene>
    <name evidence="7" type="ORF">MNBD_DELTA01-1259</name>
</gene>
<proteinExistence type="inferred from homology"/>
<evidence type="ECO:0000256" key="3">
    <source>
        <dbReference type="ARBA" id="ARBA00011989"/>
    </source>
</evidence>
<evidence type="ECO:0000313" key="7">
    <source>
        <dbReference type="EMBL" id="VAV82241.1"/>
    </source>
</evidence>
<dbReference type="EMBL" id="UOEA01000006">
    <property type="protein sequence ID" value="VAV82241.1"/>
    <property type="molecule type" value="Genomic_DNA"/>
</dbReference>
<dbReference type="AlphaFoldDB" id="A0A3B0QNR2"/>
<dbReference type="InterPro" id="IPR016040">
    <property type="entry name" value="NAD(P)-bd_dom"/>
</dbReference>
<dbReference type="NCBIfam" id="TIGR01472">
    <property type="entry name" value="gmd"/>
    <property type="match status" value="1"/>
</dbReference>
<dbReference type="Gene3D" id="3.40.50.720">
    <property type="entry name" value="NAD(P)-binding Rossmann-like Domain"/>
    <property type="match status" value="1"/>
</dbReference>
<evidence type="ECO:0000256" key="1">
    <source>
        <dbReference type="ARBA" id="ARBA00001937"/>
    </source>
</evidence>
<dbReference type="PANTHER" id="PTHR43715">
    <property type="entry name" value="GDP-MANNOSE 4,6-DEHYDRATASE"/>
    <property type="match status" value="1"/>
</dbReference>
<evidence type="ECO:0000259" key="6">
    <source>
        <dbReference type="Pfam" id="PF16363"/>
    </source>
</evidence>
<accession>A0A3B0QNR2</accession>
<evidence type="ECO:0000256" key="2">
    <source>
        <dbReference type="ARBA" id="ARBA00009263"/>
    </source>
</evidence>
<dbReference type="InterPro" id="IPR036291">
    <property type="entry name" value="NAD(P)-bd_dom_sf"/>
</dbReference>
<reference evidence="7" key="1">
    <citation type="submission" date="2018-06" db="EMBL/GenBank/DDBJ databases">
        <authorList>
            <person name="Zhirakovskaya E."/>
        </authorList>
    </citation>
    <scope>NUCLEOTIDE SEQUENCE</scope>
</reference>
<feature type="domain" description="NAD(P)-binding" evidence="6">
    <location>
        <begin position="5"/>
        <end position="344"/>
    </location>
</feature>
<evidence type="ECO:0000256" key="5">
    <source>
        <dbReference type="ARBA" id="ARBA00023239"/>
    </source>
</evidence>
<dbReference type="InterPro" id="IPR006368">
    <property type="entry name" value="GDP_Man_deHydtase"/>
</dbReference>
<evidence type="ECO:0000256" key="4">
    <source>
        <dbReference type="ARBA" id="ARBA00022857"/>
    </source>
</evidence>
<keyword evidence="5 7" id="KW-0456">Lyase</keyword>
<comment type="similarity">
    <text evidence="2">Belongs to the NAD(P)-dependent epimerase/dehydratase family. GDP-mannose 4,6-dehydratase subfamily.</text>
</comment>
<keyword evidence="4" id="KW-0521">NADP</keyword>
<dbReference type="PANTHER" id="PTHR43715:SF1">
    <property type="entry name" value="GDP-MANNOSE 4,6 DEHYDRATASE"/>
    <property type="match status" value="1"/>
</dbReference>
<dbReference type="HAMAP" id="MF_00955">
    <property type="entry name" value="GDP_Man_dehydratase"/>
    <property type="match status" value="1"/>
</dbReference>
<dbReference type="SUPFAM" id="SSF51735">
    <property type="entry name" value="NAD(P)-binding Rossmann-fold domains"/>
    <property type="match status" value="1"/>
</dbReference>